<dbReference type="Proteomes" id="UP000193335">
    <property type="component" value="Unassembled WGS sequence"/>
</dbReference>
<gene>
    <name evidence="1" type="ORF">BSZ19_18715</name>
</gene>
<evidence type="ECO:0000313" key="1">
    <source>
        <dbReference type="EMBL" id="OSJ32584.1"/>
    </source>
</evidence>
<organism evidence="1 2">
    <name type="scientific">Bradyrhizobium japonicum</name>
    <dbReference type="NCBI Taxonomy" id="375"/>
    <lineage>
        <taxon>Bacteria</taxon>
        <taxon>Pseudomonadati</taxon>
        <taxon>Pseudomonadota</taxon>
        <taxon>Alphaproteobacteria</taxon>
        <taxon>Hyphomicrobiales</taxon>
        <taxon>Nitrobacteraceae</taxon>
        <taxon>Bradyrhizobium</taxon>
    </lineage>
</organism>
<reference evidence="1 2" key="1">
    <citation type="submission" date="2017-03" db="EMBL/GenBank/DDBJ databases">
        <title>Whole genome sequences of fourteen strains of Bradyrhizobium canariense and one strain of Bradyrhizobium japonicum isolated from Lupinus (Papilionoideae: Genisteae) species in Algeria.</title>
        <authorList>
            <person name="Crovadore J."/>
            <person name="Chekireb D."/>
            <person name="Brachmann A."/>
            <person name="Chablais R."/>
            <person name="Cochard B."/>
            <person name="Lefort F."/>
        </authorList>
    </citation>
    <scope>NUCLEOTIDE SEQUENCE [LARGE SCALE GENOMIC DNA]</scope>
    <source>
        <strain evidence="1 2">UBMA197</strain>
    </source>
</reference>
<name>A0A1Y2JP18_BRAJP</name>
<dbReference type="Pfam" id="PF14175">
    <property type="entry name" value="YaaC"/>
    <property type="match status" value="1"/>
</dbReference>
<dbReference type="EMBL" id="NAFL01000248">
    <property type="protein sequence ID" value="OSJ32584.1"/>
    <property type="molecule type" value="Genomic_DNA"/>
</dbReference>
<accession>A0A1Y2JP18</accession>
<dbReference type="AlphaFoldDB" id="A0A1Y2JP18"/>
<comment type="caution">
    <text evidence="1">The sequence shown here is derived from an EMBL/GenBank/DDBJ whole genome shotgun (WGS) entry which is preliminary data.</text>
</comment>
<protein>
    <submittedName>
        <fullName evidence="1">Uncharacterized protein</fullName>
    </submittedName>
</protein>
<dbReference type="InterPro" id="IPR026988">
    <property type="entry name" value="YaaC-like"/>
</dbReference>
<proteinExistence type="predicted"/>
<evidence type="ECO:0000313" key="2">
    <source>
        <dbReference type="Proteomes" id="UP000193335"/>
    </source>
</evidence>
<sequence length="261" mass="29027">MFLRGVRESTLAGSHGLQTGNWTSVFAQAKPDIGNIMASTLTGGAFAEFVNATANTSLLTHNSSLPNFAYTHPPVPTGTPILLDDILSRLPELGAQYTRWRGLPKFCPVDELRAQEPTTDIWISQKLHGFTIDRQFIEAFFTTSSPIFQSDQNNQIWYKSSTKSSDLPPFWDHRNHAFGAVGDLVLLKDFGGAQLSKPAAVLALAYILGMLVRYFPSKWMSLVRNEIGDAGLPTILLAIEYVDEWFPQLVLEHFERDLIGL</sequence>